<dbReference type="AlphaFoldDB" id="A0RVU5"/>
<dbReference type="EMBL" id="DP000238">
    <property type="protein sequence ID" value="ABK77462.1"/>
    <property type="molecule type" value="Genomic_DNA"/>
</dbReference>
<evidence type="ECO:0008006" key="3">
    <source>
        <dbReference type="Google" id="ProtNLM"/>
    </source>
</evidence>
<organism evidence="1 2">
    <name type="scientific">Cenarchaeum symbiosum (strain A)</name>
    <dbReference type="NCBI Taxonomy" id="414004"/>
    <lineage>
        <taxon>Archaea</taxon>
        <taxon>Nitrososphaerota</taxon>
        <taxon>Candidatus Cenarchaeales</taxon>
        <taxon>Candidatus Cenarchaeaceae</taxon>
        <taxon>Candidatus Cenarchaeum</taxon>
    </lineage>
</organism>
<reference evidence="1 2" key="1">
    <citation type="journal article" date="2006" name="Proc. Natl. Acad. Sci. U.S.A.">
        <title>Genomic analysis of the uncultivated marine crenarchaeote Cenarchaeum symbiosum.</title>
        <authorList>
            <person name="Hallam S.J."/>
            <person name="Konstantinidis K.T."/>
            <person name="Putnam N."/>
            <person name="Schleper C."/>
            <person name="Watanabe Y."/>
            <person name="Sugahara J."/>
            <person name="Preston C."/>
            <person name="de la Torre J."/>
            <person name="Richardson P.M."/>
            <person name="DeLong E.F."/>
        </authorList>
    </citation>
    <scope>NUCLEOTIDE SEQUENCE [LARGE SCALE GENOMIC DNA]</scope>
    <source>
        <strain evidence="2">A</strain>
    </source>
</reference>
<dbReference type="STRING" id="414004.CENSYa_0829"/>
<evidence type="ECO:0000313" key="1">
    <source>
        <dbReference type="EMBL" id="ABK77462.1"/>
    </source>
</evidence>
<dbReference type="Gene3D" id="3.30.1860.10">
    <property type="entry name" value="uncharacterized conserved protein from methanopyrus kandleri domain like"/>
    <property type="match status" value="1"/>
</dbReference>
<name>A0RVU5_CENSY</name>
<accession>A0RVU5</accession>
<gene>
    <name evidence="1" type="ordered locus">CENSYa_0829</name>
</gene>
<dbReference type="KEGG" id="csy:CENSYa_0829"/>
<dbReference type="HOGENOM" id="CLU_174522_2_0_2"/>
<dbReference type="PATRIC" id="fig|414004.10.peg.763"/>
<dbReference type="Proteomes" id="UP000000758">
    <property type="component" value="Chromosome"/>
</dbReference>
<dbReference type="EnsemblBacteria" id="ABK77462">
    <property type="protein sequence ID" value="ABK77462"/>
    <property type="gene ID" value="CENSYa_0829"/>
</dbReference>
<dbReference type="InterPro" id="IPR007355">
    <property type="entry name" value="DUF424"/>
</dbReference>
<keyword evidence="2" id="KW-1185">Reference proteome</keyword>
<sequence length="98" mass="10791">MRFSVRTTDYQRNRMLNICDEDLVGRKLKDGEIKVSIDRGCYGGRIVGADEARELLQNASIINMAGEETISLSLGLGIGAENGVKKIDGVPFLIVFKM</sequence>
<proteinExistence type="predicted"/>
<dbReference type="Pfam" id="PF04242">
    <property type="entry name" value="DUF424"/>
    <property type="match status" value="1"/>
</dbReference>
<protein>
    <recommendedName>
        <fullName evidence="3">DUF424 domain-containing protein</fullName>
    </recommendedName>
</protein>
<evidence type="ECO:0000313" key="2">
    <source>
        <dbReference type="Proteomes" id="UP000000758"/>
    </source>
</evidence>